<evidence type="ECO:0000313" key="2">
    <source>
        <dbReference type="EnsemblPlants" id="PGSC0003DMT400092008"/>
    </source>
</evidence>
<dbReference type="EnsemblPlants" id="PGSC0003DMT400092008">
    <property type="protein sequence ID" value="PGSC0003DMT400092008"/>
    <property type="gene ID" value="PGSC0003DMG400041579"/>
</dbReference>
<evidence type="ECO:0000256" key="1">
    <source>
        <dbReference type="SAM" id="MobiDB-lite"/>
    </source>
</evidence>
<dbReference type="HOGENOM" id="CLU_1172420_0_0_1"/>
<dbReference type="InParanoid" id="M1DNW3"/>
<dbReference type="Proteomes" id="UP000011115">
    <property type="component" value="Unassembled WGS sequence"/>
</dbReference>
<dbReference type="AlphaFoldDB" id="M1DNW3"/>
<feature type="compositionally biased region" description="Polar residues" evidence="1">
    <location>
        <begin position="201"/>
        <end position="222"/>
    </location>
</feature>
<evidence type="ECO:0000313" key="3">
    <source>
        <dbReference type="Proteomes" id="UP000011115"/>
    </source>
</evidence>
<feature type="region of interest" description="Disordered" evidence="1">
    <location>
        <begin position="188"/>
        <end position="237"/>
    </location>
</feature>
<dbReference type="PaxDb" id="4113-PGSC0003DMT400092008"/>
<proteinExistence type="predicted"/>
<organism evidence="2 3">
    <name type="scientific">Solanum tuberosum</name>
    <name type="common">Potato</name>
    <dbReference type="NCBI Taxonomy" id="4113"/>
    <lineage>
        <taxon>Eukaryota</taxon>
        <taxon>Viridiplantae</taxon>
        <taxon>Streptophyta</taxon>
        <taxon>Embryophyta</taxon>
        <taxon>Tracheophyta</taxon>
        <taxon>Spermatophyta</taxon>
        <taxon>Magnoliopsida</taxon>
        <taxon>eudicotyledons</taxon>
        <taxon>Gunneridae</taxon>
        <taxon>Pentapetalae</taxon>
        <taxon>asterids</taxon>
        <taxon>lamiids</taxon>
        <taxon>Solanales</taxon>
        <taxon>Solanaceae</taxon>
        <taxon>Solanoideae</taxon>
        <taxon>Solaneae</taxon>
        <taxon>Solanum</taxon>
    </lineage>
</organism>
<reference evidence="2" key="2">
    <citation type="submission" date="2015-06" db="UniProtKB">
        <authorList>
            <consortium name="EnsemblPlants"/>
        </authorList>
    </citation>
    <scope>IDENTIFICATION</scope>
    <source>
        <strain evidence="2">DM1-3 516 R44</strain>
    </source>
</reference>
<reference evidence="3" key="1">
    <citation type="journal article" date="2011" name="Nature">
        <title>Genome sequence and analysis of the tuber crop potato.</title>
        <authorList>
            <consortium name="The Potato Genome Sequencing Consortium"/>
        </authorList>
    </citation>
    <scope>NUCLEOTIDE SEQUENCE [LARGE SCALE GENOMIC DNA]</scope>
    <source>
        <strain evidence="3">cv. DM1-3 516 R44</strain>
    </source>
</reference>
<feature type="region of interest" description="Disordered" evidence="1">
    <location>
        <begin position="147"/>
        <end position="167"/>
    </location>
</feature>
<accession>M1DNW3</accession>
<keyword evidence="3" id="KW-1185">Reference proteome</keyword>
<protein>
    <submittedName>
        <fullName evidence="2">Uncharacterized protein</fullName>
    </submittedName>
</protein>
<name>M1DNW3_SOLTU</name>
<dbReference type="Gramene" id="PGSC0003DMT400092008">
    <property type="protein sequence ID" value="PGSC0003DMT400092008"/>
    <property type="gene ID" value="PGSC0003DMG400041579"/>
</dbReference>
<sequence length="237" mass="25953">MNDMGLLNLWLANTVQFLPIRRYKSSSPNYSGTRQMSGYTAPVKIPTAVYDTIADMVGDAPQLFSSPPSCTRLALPMKTVVWTFTLTEGPVKLGEVKLAKNVTFGEKPWVAERTRRLAESTLGRPLYATPETLCSVTFGGQTLARRNMTKPNKAGSNKPPLHKQKGIEINEDATAPRLKVTKISTTCGKGKGKDKTIELSDASSDSTGFYTNDATTYDSESMGSDDDELMEAKRNEL</sequence>